<dbReference type="InterPro" id="IPR029058">
    <property type="entry name" value="AB_hydrolase_fold"/>
</dbReference>
<keyword evidence="1" id="KW-0378">Hydrolase</keyword>
<reference evidence="1 2" key="1">
    <citation type="journal article" date="2020" name="FEMS Microbiol. Ecol.">
        <title>Temporal dynamics of bacterial communities during seed development and maturation.</title>
        <authorList>
            <person name="Chesneau G."/>
            <person name="Torres-Cortes G."/>
            <person name="Briand M."/>
            <person name="Darrasse A."/>
            <person name="Preveaux A."/>
            <person name="Marais C."/>
            <person name="Jacques M.A."/>
            <person name="Shade A."/>
            <person name="Barret M."/>
        </authorList>
    </citation>
    <scope>NUCLEOTIDE SEQUENCE [LARGE SCALE GENOMIC DNA]</scope>
    <source>
        <strain evidence="1 2">CFBP13723</strain>
    </source>
</reference>
<evidence type="ECO:0000313" key="1">
    <source>
        <dbReference type="EMBL" id="MBD8123645.1"/>
    </source>
</evidence>
<evidence type="ECO:0000313" key="2">
    <source>
        <dbReference type="Proteomes" id="UP000625247"/>
    </source>
</evidence>
<name>A0ABR9ABZ9_9PSED</name>
<sequence>MDLSSELGVPSPELDAACRAFAVPHRISLIGSEAKFLEKGSQAFLNVDDERISFWTYGSGPVILLIHDWSSLGSRMMGFVKPLVALGFSVVLFDAPGHGQSTGVCSSVIQAGKAALRLAEHLNGVHGVIAHSAGSLVALWALSNGLSVHRSVHIRGPSPIKAIVAEITNTCFLNARQATEFLVWVETFMGVTLDSINPQALSFGLKHPGLIIYDSDDSSVARAQAHALYVAWIRSTLIETKGLGQKRILSDSYVIRSAVEFIAVTFQTPKGLWSGTRNHHLRAAAQIR</sequence>
<dbReference type="RefSeq" id="WP_191945523.1">
    <property type="nucleotide sequence ID" value="NZ_JACYNP010000011.1"/>
</dbReference>
<organism evidence="1 2">
    <name type="scientific">Pseudomonas lutea</name>
    <dbReference type="NCBI Taxonomy" id="243924"/>
    <lineage>
        <taxon>Bacteria</taxon>
        <taxon>Pseudomonadati</taxon>
        <taxon>Pseudomonadota</taxon>
        <taxon>Gammaproteobacteria</taxon>
        <taxon>Pseudomonadales</taxon>
        <taxon>Pseudomonadaceae</taxon>
        <taxon>Pseudomonas</taxon>
    </lineage>
</organism>
<protein>
    <submittedName>
        <fullName evidence="1">Alpha/beta hydrolase</fullName>
    </submittedName>
</protein>
<dbReference type="Proteomes" id="UP000625247">
    <property type="component" value="Unassembled WGS sequence"/>
</dbReference>
<accession>A0ABR9ABZ9</accession>
<gene>
    <name evidence="1" type="ORF">IFT62_20780</name>
</gene>
<comment type="caution">
    <text evidence="1">The sequence shown here is derived from an EMBL/GenBank/DDBJ whole genome shotgun (WGS) entry which is preliminary data.</text>
</comment>
<dbReference type="SUPFAM" id="SSF53474">
    <property type="entry name" value="alpha/beta-Hydrolases"/>
    <property type="match status" value="1"/>
</dbReference>
<dbReference type="GO" id="GO:0016787">
    <property type="term" value="F:hydrolase activity"/>
    <property type="evidence" value="ECO:0007669"/>
    <property type="project" value="UniProtKB-KW"/>
</dbReference>
<proteinExistence type="predicted"/>
<keyword evidence="2" id="KW-1185">Reference proteome</keyword>
<dbReference type="EMBL" id="JACYNP010000011">
    <property type="protein sequence ID" value="MBD8123645.1"/>
    <property type="molecule type" value="Genomic_DNA"/>
</dbReference>
<dbReference type="Gene3D" id="3.40.50.1820">
    <property type="entry name" value="alpha/beta hydrolase"/>
    <property type="match status" value="1"/>
</dbReference>